<reference evidence="1" key="1">
    <citation type="submission" date="2014-05" db="EMBL/GenBank/DDBJ databases">
        <authorList>
            <person name="Chronopoulou M."/>
        </authorList>
    </citation>
    <scope>NUCLEOTIDE SEQUENCE</scope>
    <source>
        <tissue evidence="1">Whole organism</tissue>
    </source>
</reference>
<dbReference type="AlphaFoldDB" id="A0A0K2V1A4"/>
<evidence type="ECO:0000313" key="1">
    <source>
        <dbReference type="EMBL" id="CDW44095.1"/>
    </source>
</evidence>
<protein>
    <submittedName>
        <fullName evidence="1">Uncharacterized protein</fullName>
    </submittedName>
</protein>
<sequence>SKWPRNFPGVFVCRITALRDITASSLLLHDLKPDCVSRRILSKTGISLFVKIPEYILYSTSRIVTDLQFLIFAKFLLFFENKDIFPFLELRGTLFQRSLC</sequence>
<feature type="non-terminal residue" evidence="1">
    <location>
        <position position="1"/>
    </location>
</feature>
<proteinExistence type="predicted"/>
<name>A0A0K2V1A4_LEPSM</name>
<accession>A0A0K2V1A4</accession>
<organism evidence="1">
    <name type="scientific">Lepeophtheirus salmonis</name>
    <name type="common">Salmon louse</name>
    <name type="synonym">Caligus salmonis</name>
    <dbReference type="NCBI Taxonomy" id="72036"/>
    <lineage>
        <taxon>Eukaryota</taxon>
        <taxon>Metazoa</taxon>
        <taxon>Ecdysozoa</taxon>
        <taxon>Arthropoda</taxon>
        <taxon>Crustacea</taxon>
        <taxon>Multicrustacea</taxon>
        <taxon>Hexanauplia</taxon>
        <taxon>Copepoda</taxon>
        <taxon>Siphonostomatoida</taxon>
        <taxon>Caligidae</taxon>
        <taxon>Lepeophtheirus</taxon>
    </lineage>
</organism>
<dbReference type="EMBL" id="HACA01026734">
    <property type="protein sequence ID" value="CDW44095.1"/>
    <property type="molecule type" value="Transcribed_RNA"/>
</dbReference>